<dbReference type="InterPro" id="IPR012796">
    <property type="entry name" value="Lysidine-tRNA-synth_C"/>
</dbReference>
<evidence type="ECO:0000256" key="3">
    <source>
        <dbReference type="ARBA" id="ARBA00022598"/>
    </source>
</evidence>
<keyword evidence="4 8" id="KW-0819">tRNA processing</keyword>
<accession>A0ABN1KNQ4</accession>
<dbReference type="SUPFAM" id="SSF52402">
    <property type="entry name" value="Adenine nucleotide alpha hydrolases-like"/>
    <property type="match status" value="1"/>
</dbReference>
<sequence>MSEKDWAKVHNNSMRNEVIKTIEENGMLNKGDKVIVALSGGPDSISLLHVLSTLIDEYNIKLYAAHVNHMLRSSESDEDEATCRRFCQENNIEFFSKAVDINYMASENNISTEMAGRDARYEFFEDLLKKLNANKVALAHNLNDQAETVLMRLMRGTGIEGLIGIKPVRDEVYIRPIINVSRQEIEGYCKENNLPARIDHTNYETIYSRNKIRLELIPYIQQNFNSDIVTTLNRMCELIKRDEDYIQENVIKVFQKYCDIGEDKVIIYKDAFYLHPSLVSRVIRKALLQVKGDINNIQSIHIDNIINLQKSSTGKFTTVPKEILIKNVYGNIEITMQKKQCKVDIDTILNLNMGNNYIEELGLKVYIRCIDGDKKMNFKSDDNIKYFNGTNIKNITLRFRKNGDRFSPLGMKGSKKLKDIFIDLKIPREERDLVPLLCFDEDISWIIGYKISDKFKIHEGVKNIIEVRLERQEKHE</sequence>
<dbReference type="SUPFAM" id="SSF56037">
    <property type="entry name" value="PheT/TilS domain"/>
    <property type="match status" value="1"/>
</dbReference>
<dbReference type="NCBIfam" id="TIGR02433">
    <property type="entry name" value="lysidine_TilS_C"/>
    <property type="match status" value="1"/>
</dbReference>
<dbReference type="EC" id="6.3.4.19" evidence="8"/>
<comment type="function">
    <text evidence="8">Ligates lysine onto the cytidine present at position 34 of the AUA codon-specific tRNA(Ile) that contains the anticodon CAU, in an ATP-dependent manner. Cytidine is converted to lysidine, thus changing the amino acid specificity of the tRNA from methionine to isoleucine.</text>
</comment>
<evidence type="ECO:0000313" key="10">
    <source>
        <dbReference type="EMBL" id="GAA0772050.1"/>
    </source>
</evidence>
<comment type="domain">
    <text evidence="8">The N-terminal region contains the highly conserved SGGXDS motif, predicted to be a P-loop motif involved in ATP binding.</text>
</comment>
<evidence type="ECO:0000256" key="1">
    <source>
        <dbReference type="ARBA" id="ARBA00004496"/>
    </source>
</evidence>
<dbReference type="EMBL" id="BAAACI010000005">
    <property type="protein sequence ID" value="GAA0772050.1"/>
    <property type="molecule type" value="Genomic_DNA"/>
</dbReference>
<comment type="catalytic activity">
    <reaction evidence="7 8">
        <text>cytidine(34) in tRNA(Ile2) + L-lysine + ATP = lysidine(34) in tRNA(Ile2) + AMP + diphosphate + H(+)</text>
        <dbReference type="Rhea" id="RHEA:43744"/>
        <dbReference type="Rhea" id="RHEA-COMP:10625"/>
        <dbReference type="Rhea" id="RHEA-COMP:10670"/>
        <dbReference type="ChEBI" id="CHEBI:15378"/>
        <dbReference type="ChEBI" id="CHEBI:30616"/>
        <dbReference type="ChEBI" id="CHEBI:32551"/>
        <dbReference type="ChEBI" id="CHEBI:33019"/>
        <dbReference type="ChEBI" id="CHEBI:82748"/>
        <dbReference type="ChEBI" id="CHEBI:83665"/>
        <dbReference type="ChEBI" id="CHEBI:456215"/>
        <dbReference type="EC" id="6.3.4.19"/>
    </reaction>
</comment>
<protein>
    <recommendedName>
        <fullName evidence="8">tRNA(Ile)-lysidine synthase</fullName>
        <ecNumber evidence="8">6.3.4.19</ecNumber>
    </recommendedName>
    <alternativeName>
        <fullName evidence="8">tRNA(Ile)-2-lysyl-cytidine synthase</fullName>
    </alternativeName>
    <alternativeName>
        <fullName evidence="8">tRNA(Ile)-lysidine synthetase</fullName>
    </alternativeName>
</protein>
<reference evidence="10 11" key="1">
    <citation type="journal article" date="2019" name="Int. J. Syst. Evol. Microbiol.">
        <title>The Global Catalogue of Microorganisms (GCM) 10K type strain sequencing project: providing services to taxonomists for standard genome sequencing and annotation.</title>
        <authorList>
            <consortium name="The Broad Institute Genomics Platform"/>
            <consortium name="The Broad Institute Genome Sequencing Center for Infectious Disease"/>
            <person name="Wu L."/>
            <person name="Ma J."/>
        </authorList>
    </citation>
    <scope>NUCLEOTIDE SEQUENCE [LARGE SCALE GENOMIC DNA]</scope>
    <source>
        <strain evidence="10 11">JCM 1417</strain>
    </source>
</reference>
<comment type="similarity">
    <text evidence="8">Belongs to the tRNA(Ile)-lysidine synthase family.</text>
</comment>
<evidence type="ECO:0000313" key="11">
    <source>
        <dbReference type="Proteomes" id="UP001501047"/>
    </source>
</evidence>
<evidence type="ECO:0000256" key="5">
    <source>
        <dbReference type="ARBA" id="ARBA00022741"/>
    </source>
</evidence>
<evidence type="ECO:0000256" key="2">
    <source>
        <dbReference type="ARBA" id="ARBA00022490"/>
    </source>
</evidence>
<evidence type="ECO:0000256" key="4">
    <source>
        <dbReference type="ARBA" id="ARBA00022694"/>
    </source>
</evidence>
<dbReference type="Pfam" id="PF11734">
    <property type="entry name" value="TilS_C"/>
    <property type="match status" value="1"/>
</dbReference>
<dbReference type="InterPro" id="IPR012795">
    <property type="entry name" value="tRNA_Ile_lys_synt_N"/>
</dbReference>
<dbReference type="PANTHER" id="PTHR43033:SF1">
    <property type="entry name" value="TRNA(ILE)-LYSIDINE SYNTHASE-RELATED"/>
    <property type="match status" value="1"/>
</dbReference>
<keyword evidence="5 8" id="KW-0547">Nucleotide-binding</keyword>
<dbReference type="HAMAP" id="MF_01161">
    <property type="entry name" value="tRNA_Ile_lys_synt"/>
    <property type="match status" value="1"/>
</dbReference>
<keyword evidence="3 8" id="KW-0436">Ligase</keyword>
<comment type="subcellular location">
    <subcellularLocation>
        <location evidence="1 8">Cytoplasm</location>
    </subcellularLocation>
</comment>
<dbReference type="Gene3D" id="3.40.50.620">
    <property type="entry name" value="HUPs"/>
    <property type="match status" value="1"/>
</dbReference>
<dbReference type="Gene3D" id="1.20.59.20">
    <property type="match status" value="1"/>
</dbReference>
<gene>
    <name evidence="8 10" type="primary">tilS</name>
    <name evidence="10" type="ORF">GCM10008908_17520</name>
</gene>
<dbReference type="NCBIfam" id="TIGR02432">
    <property type="entry name" value="lysidine_TilS_N"/>
    <property type="match status" value="1"/>
</dbReference>
<proteinExistence type="inferred from homology"/>
<feature type="domain" description="Lysidine-tRNA(Ile) synthetase C-terminal" evidence="9">
    <location>
        <begin position="395"/>
        <end position="467"/>
    </location>
</feature>
<keyword evidence="2 8" id="KW-0963">Cytoplasm</keyword>
<organism evidence="10 11">
    <name type="scientific">Clostridium subterminale</name>
    <dbReference type="NCBI Taxonomy" id="1550"/>
    <lineage>
        <taxon>Bacteria</taxon>
        <taxon>Bacillati</taxon>
        <taxon>Bacillota</taxon>
        <taxon>Clostridia</taxon>
        <taxon>Eubacteriales</taxon>
        <taxon>Clostridiaceae</taxon>
        <taxon>Clostridium</taxon>
    </lineage>
</organism>
<dbReference type="InterPro" id="IPR012094">
    <property type="entry name" value="tRNA_Ile_lys_synt"/>
</dbReference>
<dbReference type="Proteomes" id="UP001501047">
    <property type="component" value="Unassembled WGS sequence"/>
</dbReference>
<keyword evidence="11" id="KW-1185">Reference proteome</keyword>
<dbReference type="InterPro" id="IPR014729">
    <property type="entry name" value="Rossmann-like_a/b/a_fold"/>
</dbReference>
<dbReference type="Pfam" id="PF01171">
    <property type="entry name" value="ATP_bind_3"/>
    <property type="match status" value="1"/>
</dbReference>
<dbReference type="InterPro" id="IPR011063">
    <property type="entry name" value="TilS/TtcA_N"/>
</dbReference>
<dbReference type="SMART" id="SM00977">
    <property type="entry name" value="TilS_C"/>
    <property type="match status" value="1"/>
</dbReference>
<evidence type="ECO:0000256" key="6">
    <source>
        <dbReference type="ARBA" id="ARBA00022840"/>
    </source>
</evidence>
<keyword evidence="6 8" id="KW-0067">ATP-binding</keyword>
<dbReference type="CDD" id="cd01992">
    <property type="entry name" value="TilS_N"/>
    <property type="match status" value="1"/>
</dbReference>
<evidence type="ECO:0000256" key="8">
    <source>
        <dbReference type="HAMAP-Rule" id="MF_01161"/>
    </source>
</evidence>
<dbReference type="RefSeq" id="WP_343825631.1">
    <property type="nucleotide sequence ID" value="NZ_BAAACI010000005.1"/>
</dbReference>
<feature type="binding site" evidence="8">
    <location>
        <begin position="39"/>
        <end position="44"/>
    </location>
    <ligand>
        <name>ATP</name>
        <dbReference type="ChEBI" id="CHEBI:30616"/>
    </ligand>
</feature>
<evidence type="ECO:0000259" key="9">
    <source>
        <dbReference type="SMART" id="SM00977"/>
    </source>
</evidence>
<comment type="caution">
    <text evidence="10">The sequence shown here is derived from an EMBL/GenBank/DDBJ whole genome shotgun (WGS) entry which is preliminary data.</text>
</comment>
<evidence type="ECO:0000256" key="7">
    <source>
        <dbReference type="ARBA" id="ARBA00048539"/>
    </source>
</evidence>
<name>A0ABN1KNQ4_CLOSU</name>
<dbReference type="PANTHER" id="PTHR43033">
    <property type="entry name" value="TRNA(ILE)-LYSIDINE SYNTHASE-RELATED"/>
    <property type="match status" value="1"/>
</dbReference>
<dbReference type="SUPFAM" id="SSF82829">
    <property type="entry name" value="MesJ substrate recognition domain-like"/>
    <property type="match status" value="1"/>
</dbReference>